<dbReference type="GO" id="GO:0003700">
    <property type="term" value="F:DNA-binding transcription factor activity"/>
    <property type="evidence" value="ECO:0007669"/>
    <property type="project" value="InterPro"/>
</dbReference>
<dbReference type="Proteomes" id="UP000283786">
    <property type="component" value="Chromosome"/>
</dbReference>
<dbReference type="PANTHER" id="PTHR33164">
    <property type="entry name" value="TRANSCRIPTIONAL REGULATOR, MARR FAMILY"/>
    <property type="match status" value="1"/>
</dbReference>
<keyword evidence="2" id="KW-1185">Reference proteome</keyword>
<evidence type="ECO:0000313" key="2">
    <source>
        <dbReference type="Proteomes" id="UP000283786"/>
    </source>
</evidence>
<name>A0A418SHY6_9RHOB</name>
<organism evidence="1 2">
    <name type="scientific">Pseudooceanicola algae</name>
    <dbReference type="NCBI Taxonomy" id="1537215"/>
    <lineage>
        <taxon>Bacteria</taxon>
        <taxon>Pseudomonadati</taxon>
        <taxon>Pseudomonadota</taxon>
        <taxon>Alphaproteobacteria</taxon>
        <taxon>Rhodobacterales</taxon>
        <taxon>Paracoccaceae</taxon>
        <taxon>Pseudooceanicola</taxon>
    </lineage>
</organism>
<dbReference type="AlphaFoldDB" id="A0A418SHY6"/>
<accession>A0A418SHY6</accession>
<dbReference type="InterPro" id="IPR039422">
    <property type="entry name" value="MarR/SlyA-like"/>
</dbReference>
<proteinExistence type="predicted"/>
<dbReference type="PROSITE" id="PS50995">
    <property type="entry name" value="HTH_MARR_2"/>
    <property type="match status" value="1"/>
</dbReference>
<dbReference type="InterPro" id="IPR036388">
    <property type="entry name" value="WH-like_DNA-bd_sf"/>
</dbReference>
<evidence type="ECO:0000313" key="1">
    <source>
        <dbReference type="EMBL" id="QPM90223.1"/>
    </source>
</evidence>
<protein>
    <submittedName>
        <fullName evidence="1">Uncharacterized protein</fullName>
    </submittedName>
</protein>
<reference evidence="1 2" key="1">
    <citation type="submission" date="2020-08" db="EMBL/GenBank/DDBJ databases">
        <title>Genome sequence of Rhodobacteraceae bacterium Lw-13e.</title>
        <authorList>
            <person name="Poehlein A."/>
            <person name="Wolter L."/>
            <person name="Daniel R."/>
            <person name="Brinkhoff T."/>
        </authorList>
    </citation>
    <scope>NUCLEOTIDE SEQUENCE [LARGE SCALE GENOMIC DNA]</scope>
    <source>
        <strain evidence="1 2">Lw-13e</strain>
    </source>
</reference>
<dbReference type="GO" id="GO:0006950">
    <property type="term" value="P:response to stress"/>
    <property type="evidence" value="ECO:0007669"/>
    <property type="project" value="TreeGrafter"/>
</dbReference>
<dbReference type="Gene3D" id="1.10.10.10">
    <property type="entry name" value="Winged helix-like DNA-binding domain superfamily/Winged helix DNA-binding domain"/>
    <property type="match status" value="1"/>
</dbReference>
<dbReference type="Pfam" id="PF12802">
    <property type="entry name" value="MarR_2"/>
    <property type="match status" value="1"/>
</dbReference>
<dbReference type="SUPFAM" id="SSF46785">
    <property type="entry name" value="Winged helix' DNA-binding domain"/>
    <property type="match status" value="1"/>
</dbReference>
<gene>
    <name evidence="1" type="ORF">PSAL_014580</name>
</gene>
<dbReference type="InterPro" id="IPR000835">
    <property type="entry name" value="HTH_MarR-typ"/>
</dbReference>
<dbReference type="EMBL" id="CP060436">
    <property type="protein sequence ID" value="QPM90223.1"/>
    <property type="molecule type" value="Genomic_DNA"/>
</dbReference>
<dbReference type="KEGG" id="palw:PSAL_014580"/>
<dbReference type="SMART" id="SM00347">
    <property type="entry name" value="HTH_MARR"/>
    <property type="match status" value="1"/>
</dbReference>
<dbReference type="PANTHER" id="PTHR33164:SF43">
    <property type="entry name" value="HTH-TYPE TRANSCRIPTIONAL REPRESSOR YETL"/>
    <property type="match status" value="1"/>
</dbReference>
<dbReference type="PRINTS" id="PR00598">
    <property type="entry name" value="HTHMARR"/>
</dbReference>
<sequence>MSITSPYLVRNRTEESTDMPKSQPYWSTPAFLEGVPAGDDYAEMPHEDYLTYRIGMLSGEFNRNISKYFSRHFGLTLAEGRVLARLGNSGPASYGEICEKLLLDGAQISRAAAALAERGYIRKGNDPKDARRAIFEVTEEGRSVAEEVIRIGQARQKFLLQKLSATERKTLYRSLSKLMGVMAELNAEGILLGEAAAREMT</sequence>
<dbReference type="InterPro" id="IPR036390">
    <property type="entry name" value="WH_DNA-bd_sf"/>
</dbReference>